<sequence length="134" mass="14805">MKAKLISAALSALFLLGCEETSKLQEVELPVAAVQTAGFPKAAVKVDTTLTLKVLFQPANGCGRFSRADSVKTDQVTEIRLFAAYPTAEMKAVCTDVAKLNTFSFQFKTTTIGKHYFRFWQSEGKYLEEVVEVK</sequence>
<dbReference type="Proteomes" id="UP000036458">
    <property type="component" value="Chromosome"/>
</dbReference>
<dbReference type="EMBL" id="CP010777">
    <property type="protein sequence ID" value="AKQ45261.1"/>
    <property type="molecule type" value="Genomic_DNA"/>
</dbReference>
<evidence type="ECO:0000313" key="1">
    <source>
        <dbReference type="EMBL" id="AKQ45261.1"/>
    </source>
</evidence>
<organism evidence="1 2">
    <name type="scientific">Rufibacter radiotolerans</name>
    <dbReference type="NCBI Taxonomy" id="1379910"/>
    <lineage>
        <taxon>Bacteria</taxon>
        <taxon>Pseudomonadati</taxon>
        <taxon>Bacteroidota</taxon>
        <taxon>Cytophagia</taxon>
        <taxon>Cytophagales</taxon>
        <taxon>Hymenobacteraceae</taxon>
        <taxon>Rufibacter</taxon>
    </lineage>
</organism>
<proteinExistence type="predicted"/>
<accession>A0A0H4W4B7</accession>
<dbReference type="OrthoDB" id="893802at2"/>
<gene>
    <name evidence="1" type="ORF">TH63_05825</name>
</gene>
<dbReference type="PROSITE" id="PS51257">
    <property type="entry name" value="PROKAR_LIPOPROTEIN"/>
    <property type="match status" value="1"/>
</dbReference>
<dbReference type="KEGG" id="ruf:TH63_05825"/>
<dbReference type="RefSeq" id="WP_048920124.1">
    <property type="nucleotide sequence ID" value="NZ_CP010777.1"/>
</dbReference>
<evidence type="ECO:0000313" key="2">
    <source>
        <dbReference type="Proteomes" id="UP000036458"/>
    </source>
</evidence>
<dbReference type="AlphaFoldDB" id="A0A0H4W4B7"/>
<dbReference type="PATRIC" id="fig|1379910.4.peg.1270"/>
<name>A0A0H4W4B7_9BACT</name>
<keyword evidence="2" id="KW-1185">Reference proteome</keyword>
<reference evidence="1 2" key="1">
    <citation type="submission" date="2015-01" db="EMBL/GenBank/DDBJ databases">
        <title>Rufibacter sp./DG31D/ whole genome sequencing.</title>
        <authorList>
            <person name="Kim M.K."/>
            <person name="Srinivasan S."/>
            <person name="Lee J.-J."/>
        </authorList>
    </citation>
    <scope>NUCLEOTIDE SEQUENCE [LARGE SCALE GENOMIC DNA]</scope>
    <source>
        <strain evidence="1 2">DG31D</strain>
    </source>
</reference>
<evidence type="ECO:0008006" key="3">
    <source>
        <dbReference type="Google" id="ProtNLM"/>
    </source>
</evidence>
<protein>
    <recommendedName>
        <fullName evidence="3">Lipoprotein</fullName>
    </recommendedName>
</protein>